<dbReference type="FunFam" id="1.10.1270.20:FF:000001">
    <property type="entry name" value="tRNA (guanine-N(1)-)-methyltransferase"/>
    <property type="match status" value="1"/>
</dbReference>
<keyword evidence="7 15" id="KW-0963">Cytoplasm</keyword>
<name>A0A926D9N7_9FIRM</name>
<comment type="catalytic activity">
    <reaction evidence="14 15 17">
        <text>guanosine(37) in tRNA + S-adenosyl-L-methionine = N(1)-methylguanosine(37) in tRNA + S-adenosyl-L-homocysteine + H(+)</text>
        <dbReference type="Rhea" id="RHEA:36899"/>
        <dbReference type="Rhea" id="RHEA-COMP:10145"/>
        <dbReference type="Rhea" id="RHEA-COMP:10147"/>
        <dbReference type="ChEBI" id="CHEBI:15378"/>
        <dbReference type="ChEBI" id="CHEBI:57856"/>
        <dbReference type="ChEBI" id="CHEBI:59789"/>
        <dbReference type="ChEBI" id="CHEBI:73542"/>
        <dbReference type="ChEBI" id="CHEBI:74269"/>
        <dbReference type="EC" id="2.1.1.228"/>
    </reaction>
</comment>
<dbReference type="Pfam" id="PF01746">
    <property type="entry name" value="tRNA_m1G_MT"/>
    <property type="match status" value="1"/>
</dbReference>
<evidence type="ECO:0000256" key="14">
    <source>
        <dbReference type="ARBA" id="ARBA00047783"/>
    </source>
</evidence>
<evidence type="ECO:0000256" key="17">
    <source>
        <dbReference type="RuleBase" id="RU003464"/>
    </source>
</evidence>
<dbReference type="InterPro" id="IPR016009">
    <property type="entry name" value="tRNA_MeTrfase_TRMD/TRM10"/>
</dbReference>
<comment type="subunit">
    <text evidence="4 15 17">Homodimer.</text>
</comment>
<dbReference type="Gene3D" id="3.40.1280.10">
    <property type="match status" value="1"/>
</dbReference>
<dbReference type="NCBIfam" id="TIGR00088">
    <property type="entry name" value="trmD"/>
    <property type="match status" value="1"/>
</dbReference>
<dbReference type="CDD" id="cd18080">
    <property type="entry name" value="TrmD-like"/>
    <property type="match status" value="1"/>
</dbReference>
<evidence type="ECO:0000313" key="20">
    <source>
        <dbReference type="Proteomes" id="UP000651482"/>
    </source>
</evidence>
<dbReference type="InterPro" id="IPR029026">
    <property type="entry name" value="tRNA_m1G_MTases_N"/>
</dbReference>
<dbReference type="GO" id="GO:0005829">
    <property type="term" value="C:cytosol"/>
    <property type="evidence" value="ECO:0007669"/>
    <property type="project" value="TreeGrafter"/>
</dbReference>
<dbReference type="Proteomes" id="UP000651482">
    <property type="component" value="Unassembled WGS sequence"/>
</dbReference>
<evidence type="ECO:0000256" key="5">
    <source>
        <dbReference type="ARBA" id="ARBA00012807"/>
    </source>
</evidence>
<dbReference type="AlphaFoldDB" id="A0A926D9N7"/>
<comment type="subcellular location">
    <subcellularLocation>
        <location evidence="2 15 17">Cytoplasm</location>
    </subcellularLocation>
</comment>
<proteinExistence type="inferred from homology"/>
<dbReference type="EC" id="2.1.1.228" evidence="5 15"/>
<evidence type="ECO:0000256" key="9">
    <source>
        <dbReference type="ARBA" id="ARBA00022679"/>
    </source>
</evidence>
<organism evidence="19 20">
    <name type="scientific">Yeguia hominis</name>
    <dbReference type="NCBI Taxonomy" id="2763662"/>
    <lineage>
        <taxon>Bacteria</taxon>
        <taxon>Bacillati</taxon>
        <taxon>Bacillota</taxon>
        <taxon>Clostridia</taxon>
        <taxon>Eubacteriales</taxon>
        <taxon>Yeguiaceae</taxon>
        <taxon>Yeguia</taxon>
    </lineage>
</organism>
<evidence type="ECO:0000256" key="12">
    <source>
        <dbReference type="ARBA" id="ARBA00029736"/>
    </source>
</evidence>
<accession>A0A926D9N7</accession>
<evidence type="ECO:0000256" key="11">
    <source>
        <dbReference type="ARBA" id="ARBA00022694"/>
    </source>
</evidence>
<dbReference type="RefSeq" id="WP_249318228.1">
    <property type="nucleotide sequence ID" value="NZ_JACRSN010000003.1"/>
</dbReference>
<evidence type="ECO:0000256" key="1">
    <source>
        <dbReference type="ARBA" id="ARBA00002634"/>
    </source>
</evidence>
<feature type="binding site" evidence="15 16">
    <location>
        <position position="113"/>
    </location>
    <ligand>
        <name>S-adenosyl-L-methionine</name>
        <dbReference type="ChEBI" id="CHEBI:59789"/>
    </ligand>
</feature>
<dbReference type="PANTHER" id="PTHR46417">
    <property type="entry name" value="TRNA (GUANINE-N(1)-)-METHYLTRANSFERASE"/>
    <property type="match status" value="1"/>
</dbReference>
<reference evidence="19" key="1">
    <citation type="submission" date="2020-08" db="EMBL/GenBank/DDBJ databases">
        <title>Genome public.</title>
        <authorList>
            <person name="Liu C."/>
            <person name="Sun Q."/>
        </authorList>
    </citation>
    <scope>NUCLEOTIDE SEQUENCE</scope>
    <source>
        <strain evidence="19">NSJ-40</strain>
    </source>
</reference>
<comment type="function">
    <text evidence="1 15 17">Specifically methylates guanosine-37 in various tRNAs.</text>
</comment>
<keyword evidence="10 15" id="KW-0949">S-adenosyl-L-methionine</keyword>
<gene>
    <name evidence="15 19" type="primary">trmD</name>
    <name evidence="19" type="ORF">IAG03_02830</name>
</gene>
<evidence type="ECO:0000256" key="4">
    <source>
        <dbReference type="ARBA" id="ARBA00011738"/>
    </source>
</evidence>
<dbReference type="FunFam" id="3.40.1280.10:FF:000001">
    <property type="entry name" value="tRNA (guanine-N(1)-)-methyltransferase"/>
    <property type="match status" value="1"/>
</dbReference>
<comment type="similarity">
    <text evidence="3 15 17">Belongs to the RNA methyltransferase TrmD family.</text>
</comment>
<evidence type="ECO:0000256" key="7">
    <source>
        <dbReference type="ARBA" id="ARBA00022490"/>
    </source>
</evidence>
<dbReference type="GO" id="GO:0002939">
    <property type="term" value="P:tRNA N1-guanine methylation"/>
    <property type="evidence" value="ECO:0007669"/>
    <property type="project" value="TreeGrafter"/>
</dbReference>
<dbReference type="InterPro" id="IPR002649">
    <property type="entry name" value="tRNA_m1G_MeTrfase_TrmD"/>
</dbReference>
<dbReference type="NCBIfam" id="NF000648">
    <property type="entry name" value="PRK00026.1"/>
    <property type="match status" value="1"/>
</dbReference>
<evidence type="ECO:0000256" key="6">
    <source>
        <dbReference type="ARBA" id="ARBA00014679"/>
    </source>
</evidence>
<evidence type="ECO:0000256" key="16">
    <source>
        <dbReference type="PIRSR" id="PIRSR000386-1"/>
    </source>
</evidence>
<keyword evidence="11 15" id="KW-0819">tRNA processing</keyword>
<dbReference type="HAMAP" id="MF_00605">
    <property type="entry name" value="TrmD"/>
    <property type="match status" value="1"/>
</dbReference>
<feature type="domain" description="tRNA methyltransferase TRMD/TRM10-type" evidence="18">
    <location>
        <begin position="1"/>
        <end position="225"/>
    </location>
</feature>
<evidence type="ECO:0000256" key="10">
    <source>
        <dbReference type="ARBA" id="ARBA00022691"/>
    </source>
</evidence>
<keyword evidence="9 15" id="KW-0808">Transferase</keyword>
<keyword evidence="8 15" id="KW-0489">Methyltransferase</keyword>
<evidence type="ECO:0000256" key="8">
    <source>
        <dbReference type="ARBA" id="ARBA00022603"/>
    </source>
</evidence>
<evidence type="ECO:0000259" key="18">
    <source>
        <dbReference type="Pfam" id="PF01746"/>
    </source>
</evidence>
<evidence type="ECO:0000313" key="19">
    <source>
        <dbReference type="EMBL" id="MBC8532950.1"/>
    </source>
</evidence>
<dbReference type="PIRSF" id="PIRSF000386">
    <property type="entry name" value="tRNA_mtase"/>
    <property type="match status" value="1"/>
</dbReference>
<dbReference type="Gene3D" id="1.10.1270.20">
    <property type="entry name" value="tRNA(m1g37)methyltransferase, domain 2"/>
    <property type="match status" value="1"/>
</dbReference>
<evidence type="ECO:0000256" key="15">
    <source>
        <dbReference type="HAMAP-Rule" id="MF_00605"/>
    </source>
</evidence>
<evidence type="ECO:0000256" key="3">
    <source>
        <dbReference type="ARBA" id="ARBA00007630"/>
    </source>
</evidence>
<dbReference type="InterPro" id="IPR023148">
    <property type="entry name" value="tRNA_m1G_MeTrfase_C_sf"/>
</dbReference>
<dbReference type="PANTHER" id="PTHR46417:SF1">
    <property type="entry name" value="TRNA (GUANINE-N(1)-)-METHYLTRANSFERASE"/>
    <property type="match status" value="1"/>
</dbReference>
<sequence length="263" mass="29652">MRIDLITLFPEMCEAVMAESIIGRARKKGAVQVCCHQIRNYAFDKHKRVDDCVFGGGMGMLLLAEPIAACMDDLISLLGRKPHVIYMSPLGKVLTQERVKELAKFEEIAVICGHYEGVDERVLDAYVDEQISLGDFVLTGGELPALAMTDAVCRMMDGVLSDDLCFEEESHFNGLLEYPQYTRPAVWRGRPVPPVLLTGNHAKIEDWRRAQSLLRTKVFRPDLFSQYSMDKREQKLLEALEQEAAGTFSGSDAYNDQRKTTQK</sequence>
<dbReference type="GO" id="GO:0052906">
    <property type="term" value="F:tRNA (guanine(37)-N1)-methyltransferase activity"/>
    <property type="evidence" value="ECO:0007669"/>
    <property type="project" value="UniProtKB-UniRule"/>
</dbReference>
<evidence type="ECO:0000256" key="13">
    <source>
        <dbReference type="ARBA" id="ARBA00033392"/>
    </source>
</evidence>
<comment type="caution">
    <text evidence="19">The sequence shown here is derived from an EMBL/GenBank/DDBJ whole genome shotgun (WGS) entry which is preliminary data.</text>
</comment>
<dbReference type="EMBL" id="JACRSN010000003">
    <property type="protein sequence ID" value="MBC8532950.1"/>
    <property type="molecule type" value="Genomic_DNA"/>
</dbReference>
<evidence type="ECO:0000256" key="2">
    <source>
        <dbReference type="ARBA" id="ARBA00004496"/>
    </source>
</evidence>
<keyword evidence="20" id="KW-1185">Reference proteome</keyword>
<dbReference type="SUPFAM" id="SSF75217">
    <property type="entry name" value="alpha/beta knot"/>
    <property type="match status" value="1"/>
</dbReference>
<feature type="binding site" evidence="15 16">
    <location>
        <begin position="133"/>
        <end position="138"/>
    </location>
    <ligand>
        <name>S-adenosyl-L-methionine</name>
        <dbReference type="ChEBI" id="CHEBI:59789"/>
    </ligand>
</feature>
<protein>
    <recommendedName>
        <fullName evidence="6 15">tRNA (guanine-N(1)-)-methyltransferase</fullName>
        <ecNumber evidence="5 15">2.1.1.228</ecNumber>
    </recommendedName>
    <alternativeName>
        <fullName evidence="12 15">M1G-methyltransferase</fullName>
    </alternativeName>
    <alternativeName>
        <fullName evidence="13 15">tRNA [GM37] methyltransferase</fullName>
    </alternativeName>
</protein>
<dbReference type="InterPro" id="IPR029028">
    <property type="entry name" value="Alpha/beta_knot_MTases"/>
</dbReference>